<proteinExistence type="predicted"/>
<reference evidence="1 2" key="1">
    <citation type="journal article" date="2018" name="PLoS Genet.">
        <title>Population sequencing reveals clonal diversity and ancestral inbreeding in the grapevine cultivar Chardonnay.</title>
        <authorList>
            <person name="Roach M.J."/>
            <person name="Johnson D.L."/>
            <person name="Bohlmann J."/>
            <person name="van Vuuren H.J."/>
            <person name="Jones S.J."/>
            <person name="Pretorius I.S."/>
            <person name="Schmidt S.A."/>
            <person name="Borneman A.R."/>
        </authorList>
    </citation>
    <scope>NUCLEOTIDE SEQUENCE [LARGE SCALE GENOMIC DNA]</scope>
    <source>
        <strain evidence="2">cv. Chardonnay</strain>
        <tissue evidence="1">Leaf</tissue>
    </source>
</reference>
<evidence type="ECO:0008006" key="3">
    <source>
        <dbReference type="Google" id="ProtNLM"/>
    </source>
</evidence>
<dbReference type="AlphaFoldDB" id="A0A438ID99"/>
<sequence length="224" mass="24872">MDVQNAFLHGDLIEEVYMPLPLGFRRQRKTLMVEHSQPAKLFYDSKAALHIAANPVYHEPAKVHSSIVSTLVQTGNMDTTAINKKCETVLDIARKFQLVSPSKEVNEGTDGNQPKQLQTRLVVPQWTIEILKAASAKQAKKLEGILEQEDLIIESIRTRGMLWMSLASMGLAFLTGLFTVLSNSMGLAIVVIGIGSIRSECSMSLKEFCKRRAMFPAKEKPSLS</sequence>
<dbReference type="EMBL" id="QGNW01000119">
    <property type="protein sequence ID" value="RVW94692.1"/>
    <property type="molecule type" value="Genomic_DNA"/>
</dbReference>
<evidence type="ECO:0000313" key="1">
    <source>
        <dbReference type="EMBL" id="RVW94692.1"/>
    </source>
</evidence>
<protein>
    <recommendedName>
        <fullName evidence="3">Reverse transcriptase Ty1/copia-type domain-containing protein</fullName>
    </recommendedName>
</protein>
<organism evidence="1 2">
    <name type="scientific">Vitis vinifera</name>
    <name type="common">Grape</name>
    <dbReference type="NCBI Taxonomy" id="29760"/>
    <lineage>
        <taxon>Eukaryota</taxon>
        <taxon>Viridiplantae</taxon>
        <taxon>Streptophyta</taxon>
        <taxon>Embryophyta</taxon>
        <taxon>Tracheophyta</taxon>
        <taxon>Spermatophyta</taxon>
        <taxon>Magnoliopsida</taxon>
        <taxon>eudicotyledons</taxon>
        <taxon>Gunneridae</taxon>
        <taxon>Pentapetalae</taxon>
        <taxon>rosids</taxon>
        <taxon>Vitales</taxon>
        <taxon>Vitaceae</taxon>
        <taxon>Viteae</taxon>
        <taxon>Vitis</taxon>
    </lineage>
</organism>
<gene>
    <name evidence="1" type="ORF">CK203_029925</name>
</gene>
<dbReference type="Proteomes" id="UP000288805">
    <property type="component" value="Unassembled WGS sequence"/>
</dbReference>
<accession>A0A438ID99</accession>
<name>A0A438ID99_VITVI</name>
<comment type="caution">
    <text evidence="1">The sequence shown here is derived from an EMBL/GenBank/DDBJ whole genome shotgun (WGS) entry which is preliminary data.</text>
</comment>
<evidence type="ECO:0000313" key="2">
    <source>
        <dbReference type="Proteomes" id="UP000288805"/>
    </source>
</evidence>